<evidence type="ECO:0000313" key="2">
    <source>
        <dbReference type="Proteomes" id="UP000012338"/>
    </source>
</evidence>
<organism evidence="1 2">
    <name type="scientific">Cochliobolus heterostrophus (strain C4 / ATCC 48331 / race T)</name>
    <name type="common">Southern corn leaf blight fungus</name>
    <name type="synonym">Bipolaris maydis</name>
    <dbReference type="NCBI Taxonomy" id="665024"/>
    <lineage>
        <taxon>Eukaryota</taxon>
        <taxon>Fungi</taxon>
        <taxon>Dikarya</taxon>
        <taxon>Ascomycota</taxon>
        <taxon>Pezizomycotina</taxon>
        <taxon>Dothideomycetes</taxon>
        <taxon>Pleosporomycetidae</taxon>
        <taxon>Pleosporales</taxon>
        <taxon>Pleosporineae</taxon>
        <taxon>Pleosporaceae</taxon>
        <taxon>Bipolaris</taxon>
    </lineage>
</organism>
<keyword evidence="2" id="KW-1185">Reference proteome</keyword>
<accession>N4XEX2</accession>
<dbReference type="HOGENOM" id="CLU_3142978_0_0_1"/>
<name>N4XEX2_COCH4</name>
<gene>
    <name evidence="1" type="ORF">COCC4DRAFT_31162</name>
</gene>
<sequence>MQASLLRHYPYLWLHGHTGLNGHHPHRLNNFISQHLVVHPGYLLRGDRK</sequence>
<dbReference type="Proteomes" id="UP000012338">
    <property type="component" value="Unassembled WGS sequence"/>
</dbReference>
<protein>
    <submittedName>
        <fullName evidence="1">Uncharacterized protein</fullName>
    </submittedName>
</protein>
<proteinExistence type="predicted"/>
<dbReference type="AlphaFoldDB" id="N4XEX2"/>
<reference evidence="1 2" key="1">
    <citation type="journal article" date="2012" name="PLoS Pathog.">
        <title>Diverse lifestyles and strategies of plant pathogenesis encoded in the genomes of eighteen Dothideomycetes fungi.</title>
        <authorList>
            <person name="Ohm R.A."/>
            <person name="Feau N."/>
            <person name="Henrissat B."/>
            <person name="Schoch C.L."/>
            <person name="Horwitz B.A."/>
            <person name="Barry K.W."/>
            <person name="Condon B.J."/>
            <person name="Copeland A.C."/>
            <person name="Dhillon B."/>
            <person name="Glaser F."/>
            <person name="Hesse C.N."/>
            <person name="Kosti I."/>
            <person name="LaButti K."/>
            <person name="Lindquist E.A."/>
            <person name="Lucas S."/>
            <person name="Salamov A.A."/>
            <person name="Bradshaw R.E."/>
            <person name="Ciuffetti L."/>
            <person name="Hamelin R.C."/>
            <person name="Kema G.H.J."/>
            <person name="Lawrence C."/>
            <person name="Scott J.A."/>
            <person name="Spatafora J.W."/>
            <person name="Turgeon B.G."/>
            <person name="de Wit P.J.G.M."/>
            <person name="Zhong S."/>
            <person name="Goodwin S.B."/>
            <person name="Grigoriev I.V."/>
        </authorList>
    </citation>
    <scope>NUCLEOTIDE SEQUENCE [LARGE SCALE GENOMIC DNA]</scope>
    <source>
        <strain evidence="2">C4 / ATCC 48331 / race T</strain>
    </source>
</reference>
<reference evidence="2" key="2">
    <citation type="journal article" date="2013" name="PLoS Genet.">
        <title>Comparative genome structure, secondary metabolite, and effector coding capacity across Cochliobolus pathogens.</title>
        <authorList>
            <person name="Condon B.J."/>
            <person name="Leng Y."/>
            <person name="Wu D."/>
            <person name="Bushley K.E."/>
            <person name="Ohm R.A."/>
            <person name="Otillar R."/>
            <person name="Martin J."/>
            <person name="Schackwitz W."/>
            <person name="Grimwood J."/>
            <person name="MohdZainudin N."/>
            <person name="Xue C."/>
            <person name="Wang R."/>
            <person name="Manning V.A."/>
            <person name="Dhillon B."/>
            <person name="Tu Z.J."/>
            <person name="Steffenson B.J."/>
            <person name="Salamov A."/>
            <person name="Sun H."/>
            <person name="Lowry S."/>
            <person name="LaButti K."/>
            <person name="Han J."/>
            <person name="Copeland A."/>
            <person name="Lindquist E."/>
            <person name="Barry K."/>
            <person name="Schmutz J."/>
            <person name="Baker S.E."/>
            <person name="Ciuffetti L.M."/>
            <person name="Grigoriev I.V."/>
            <person name="Zhong S."/>
            <person name="Turgeon B.G."/>
        </authorList>
    </citation>
    <scope>NUCLEOTIDE SEQUENCE [LARGE SCALE GENOMIC DNA]</scope>
    <source>
        <strain evidence="2">C4 / ATCC 48331 / race T</strain>
    </source>
</reference>
<evidence type="ECO:0000313" key="1">
    <source>
        <dbReference type="EMBL" id="ENI07058.1"/>
    </source>
</evidence>
<dbReference type="EMBL" id="KB733450">
    <property type="protein sequence ID" value="ENI07058.1"/>
    <property type="molecule type" value="Genomic_DNA"/>
</dbReference>